<feature type="region of interest" description="Disordered" evidence="1">
    <location>
        <begin position="422"/>
        <end position="460"/>
    </location>
</feature>
<gene>
    <name evidence="3" type="ORF">SEMRO_1488_G276870.1</name>
</gene>
<feature type="compositionally biased region" description="Basic residues" evidence="1">
    <location>
        <begin position="439"/>
        <end position="452"/>
    </location>
</feature>
<feature type="signal peptide" evidence="2">
    <location>
        <begin position="1"/>
        <end position="20"/>
    </location>
</feature>
<evidence type="ECO:0000256" key="1">
    <source>
        <dbReference type="SAM" id="MobiDB-lite"/>
    </source>
</evidence>
<dbReference type="Proteomes" id="UP001153069">
    <property type="component" value="Unassembled WGS sequence"/>
</dbReference>
<feature type="region of interest" description="Disordered" evidence="1">
    <location>
        <begin position="260"/>
        <end position="295"/>
    </location>
</feature>
<keyword evidence="4" id="KW-1185">Reference proteome</keyword>
<protein>
    <submittedName>
        <fullName evidence="3">Uncharacterized protein</fullName>
    </submittedName>
</protein>
<sequence>MPKSVGCFVVLFSVTYSTVAMISSMLAPIVGDIRHQSDSHYLRHHHIHHSTENHLWQDHVDERQFYDHHATALQSLSITTLEWQIIRDDFDIFQLPTANPSTNNQTFDLVQSDNLCTLARAYETYRGSPVAQARPHVAWWRQQQLPPKSPLQKEDDDTQNEDPIAAWREDGCSLEYLQDYLDHPETIAVMIDHNTTAVQVLNTSKLQPMSPITVIGSQDLILEKKLPHQNMPDSNLLLVLGDHADETRVEAIQEYLTLSFIPPDDNKDDDKKKQSKSKPPPQDNNNNMIRTIFPDPQNPTATLLDPLEQTQFVIVPINKKLRQKQRRNYVLEEWIATALALGVIPILEENSWYRQVLSDLPIVWVDSYLHLTPELLQLEWEGIIVLHGVHGHEYQYHYEPLTQSYWLEQALENVGAQGWVVNTNKMTPDGDDNSPSVNTKRKKKRKRGKKKKSTQEEGDQ</sequence>
<evidence type="ECO:0000313" key="3">
    <source>
        <dbReference type="EMBL" id="CAB9524053.1"/>
    </source>
</evidence>
<dbReference type="EMBL" id="CAICTM010001486">
    <property type="protein sequence ID" value="CAB9524053.1"/>
    <property type="molecule type" value="Genomic_DNA"/>
</dbReference>
<accession>A0A9N8HVC5</accession>
<reference evidence="3" key="1">
    <citation type="submission" date="2020-06" db="EMBL/GenBank/DDBJ databases">
        <authorList>
            <consortium name="Plant Systems Biology data submission"/>
        </authorList>
    </citation>
    <scope>NUCLEOTIDE SEQUENCE</scope>
    <source>
        <strain evidence="3">D6</strain>
    </source>
</reference>
<feature type="chain" id="PRO_5040506024" evidence="2">
    <location>
        <begin position="21"/>
        <end position="460"/>
    </location>
</feature>
<evidence type="ECO:0000256" key="2">
    <source>
        <dbReference type="SAM" id="SignalP"/>
    </source>
</evidence>
<name>A0A9N8HVC5_9STRA</name>
<proteinExistence type="predicted"/>
<comment type="caution">
    <text evidence="3">The sequence shown here is derived from an EMBL/GenBank/DDBJ whole genome shotgun (WGS) entry which is preliminary data.</text>
</comment>
<dbReference type="OrthoDB" id="446027at2759"/>
<organism evidence="3 4">
    <name type="scientific">Seminavis robusta</name>
    <dbReference type="NCBI Taxonomy" id="568900"/>
    <lineage>
        <taxon>Eukaryota</taxon>
        <taxon>Sar</taxon>
        <taxon>Stramenopiles</taxon>
        <taxon>Ochrophyta</taxon>
        <taxon>Bacillariophyta</taxon>
        <taxon>Bacillariophyceae</taxon>
        <taxon>Bacillariophycidae</taxon>
        <taxon>Naviculales</taxon>
        <taxon>Naviculaceae</taxon>
        <taxon>Seminavis</taxon>
    </lineage>
</organism>
<keyword evidence="2" id="KW-0732">Signal</keyword>
<evidence type="ECO:0000313" key="4">
    <source>
        <dbReference type="Proteomes" id="UP001153069"/>
    </source>
</evidence>
<dbReference type="AlphaFoldDB" id="A0A9N8HVC5"/>